<dbReference type="InterPro" id="IPR000515">
    <property type="entry name" value="MetI-like"/>
</dbReference>
<keyword evidence="4 7" id="KW-0812">Transmembrane</keyword>
<evidence type="ECO:0000256" key="3">
    <source>
        <dbReference type="ARBA" id="ARBA00022475"/>
    </source>
</evidence>
<keyword evidence="2 7" id="KW-0813">Transport</keyword>
<keyword evidence="10" id="KW-1185">Reference proteome</keyword>
<feature type="transmembrane region" description="Helical" evidence="7">
    <location>
        <begin position="73"/>
        <end position="93"/>
    </location>
</feature>
<name>A0ABM9EZ42_9FIRM</name>
<dbReference type="Proteomes" id="UP001154095">
    <property type="component" value="Chromosome"/>
</dbReference>
<feature type="domain" description="ABC transmembrane type-1" evidence="8">
    <location>
        <begin position="69"/>
        <end position="249"/>
    </location>
</feature>
<dbReference type="SUPFAM" id="SSF161098">
    <property type="entry name" value="MetI-like"/>
    <property type="match status" value="1"/>
</dbReference>
<evidence type="ECO:0000256" key="7">
    <source>
        <dbReference type="RuleBase" id="RU363032"/>
    </source>
</evidence>
<gene>
    <name evidence="9" type="primary">ribX</name>
    <name evidence="9" type="ORF">ERYAMS_00319</name>
</gene>
<evidence type="ECO:0000259" key="8">
    <source>
        <dbReference type="PROSITE" id="PS50928"/>
    </source>
</evidence>
<comment type="similarity">
    <text evidence="7">Belongs to the binding-protein-dependent transport system permease family.</text>
</comment>
<feature type="transmembrane region" description="Helical" evidence="7">
    <location>
        <begin position="21"/>
        <end position="43"/>
    </location>
</feature>
<organism evidence="9 10">
    <name type="scientific">Erysipelothrix amsterdamensis</name>
    <dbReference type="NCBI Taxonomy" id="2929157"/>
    <lineage>
        <taxon>Bacteria</taxon>
        <taxon>Bacillati</taxon>
        <taxon>Bacillota</taxon>
        <taxon>Erysipelotrichia</taxon>
        <taxon>Erysipelotrichales</taxon>
        <taxon>Erysipelotrichaceae</taxon>
        <taxon>Erysipelothrix</taxon>
    </lineage>
</organism>
<dbReference type="PROSITE" id="PS50928">
    <property type="entry name" value="ABC_TM1"/>
    <property type="match status" value="1"/>
</dbReference>
<evidence type="ECO:0000256" key="5">
    <source>
        <dbReference type="ARBA" id="ARBA00022989"/>
    </source>
</evidence>
<feature type="transmembrane region" description="Helical" evidence="7">
    <location>
        <begin position="231"/>
        <end position="252"/>
    </location>
</feature>
<dbReference type="EMBL" id="OW659496">
    <property type="protein sequence ID" value="CAH2761255.1"/>
    <property type="molecule type" value="Genomic_DNA"/>
</dbReference>
<dbReference type="Gene3D" id="1.10.3720.10">
    <property type="entry name" value="MetI-like"/>
    <property type="match status" value="1"/>
</dbReference>
<keyword evidence="5 7" id="KW-1133">Transmembrane helix</keyword>
<keyword evidence="3" id="KW-1003">Cell membrane</keyword>
<keyword evidence="6 7" id="KW-0472">Membrane</keyword>
<evidence type="ECO:0000313" key="10">
    <source>
        <dbReference type="Proteomes" id="UP001154095"/>
    </source>
</evidence>
<dbReference type="CDD" id="cd06261">
    <property type="entry name" value="TM_PBP2"/>
    <property type="match status" value="1"/>
</dbReference>
<proteinExistence type="inferred from homology"/>
<accession>A0ABM9EZ42</accession>
<evidence type="ECO:0000313" key="9">
    <source>
        <dbReference type="EMBL" id="CAH2761255.1"/>
    </source>
</evidence>
<evidence type="ECO:0000256" key="1">
    <source>
        <dbReference type="ARBA" id="ARBA00004651"/>
    </source>
</evidence>
<evidence type="ECO:0000256" key="4">
    <source>
        <dbReference type="ARBA" id="ARBA00022692"/>
    </source>
</evidence>
<dbReference type="InterPro" id="IPR035906">
    <property type="entry name" value="MetI-like_sf"/>
</dbReference>
<feature type="transmembrane region" description="Helical" evidence="7">
    <location>
        <begin position="187"/>
        <end position="211"/>
    </location>
</feature>
<dbReference type="PANTHER" id="PTHR30151:SF20">
    <property type="entry name" value="ABC TRANSPORTER PERMEASE PROTEIN HI_0355-RELATED"/>
    <property type="match status" value="1"/>
</dbReference>
<comment type="subcellular location">
    <subcellularLocation>
        <location evidence="1 7">Cell membrane</location>
        <topology evidence="1 7">Multi-pass membrane protein</topology>
    </subcellularLocation>
</comment>
<feature type="transmembrane region" description="Helical" evidence="7">
    <location>
        <begin position="105"/>
        <end position="129"/>
    </location>
</feature>
<dbReference type="PANTHER" id="PTHR30151">
    <property type="entry name" value="ALKANE SULFONATE ABC TRANSPORTER-RELATED, MEMBRANE SUBUNIT"/>
    <property type="match status" value="1"/>
</dbReference>
<evidence type="ECO:0000256" key="6">
    <source>
        <dbReference type="ARBA" id="ARBA00023136"/>
    </source>
</evidence>
<dbReference type="Pfam" id="PF00528">
    <property type="entry name" value="BPD_transp_1"/>
    <property type="match status" value="1"/>
</dbReference>
<protein>
    <submittedName>
        <fullName evidence="9">ABC transporter permease</fullName>
    </submittedName>
</protein>
<sequence>MHPQPTFSPSMKKSQNIKNKLLSVSAIVGLLVLWQGLSSLGVIPRFMLPAPSDVVKAFNNDFSLLMYHARTTLLEAFLGLTFGILLGFIFAVVMDHVSWFHKMFYPLIILTQTIPTVALAPLLVLWMGYGLLPKITLIILTSFFPITMGCMNGFQSCDKDALNLMKSMGANTLQTFRHIKFPHALPYFFSSLKISVSYSLIGAVIAEWLGGYSGLGVYMTRVRKSYSFDKMFAVIFFISFLSLVLMGFVSWLQKRTQPWLDAETLQRDGADNS</sequence>
<reference evidence="9" key="1">
    <citation type="submission" date="2022-04" db="EMBL/GenBank/DDBJ databases">
        <authorList>
            <person name="Forde T."/>
        </authorList>
    </citation>
    <scope>NUCLEOTIDE SEQUENCE</scope>
    <source>
        <strain evidence="9">A18Y020d</strain>
    </source>
</reference>
<evidence type="ECO:0000256" key="2">
    <source>
        <dbReference type="ARBA" id="ARBA00022448"/>
    </source>
</evidence>